<feature type="region of interest" description="Disordered" evidence="4">
    <location>
        <begin position="1885"/>
        <end position="1925"/>
    </location>
</feature>
<feature type="compositionally biased region" description="Basic and acidic residues" evidence="4">
    <location>
        <begin position="1286"/>
        <end position="1346"/>
    </location>
</feature>
<dbReference type="GO" id="GO:0006338">
    <property type="term" value="P:chromatin remodeling"/>
    <property type="evidence" value="ECO:0007669"/>
    <property type="project" value="TreeGrafter"/>
</dbReference>
<sequence length="2150" mass="242660">MKPFIKKEKSSGSISEESSSQRPKRSTCQKNLDVSNGLLWREETDLTKALYASLQETKKKNLEEDEEEPEDKMKIPPKEPPVNEQDEILKKAKVHAQRKFAQGSNPNSPVPTPHKVPYVNNSTTELLPYKRPKTEDFLTFLCLRGTSILPPSLDFLNCCSKSDTSSDCRSLSPELEIKECQNQKEASPKNSEVRDKNNSKHENLPNGISRKTTACKASSKRHPDSVQSVKKIHSKSHKEASIVRKRKSREESENNEINLSTSRSKVTSARTRSSTLHALREKYKKQRLETNKKKLLPVCKPATTALSSSTTSLTTRSQSSTKSSEKKPPRNIVKNQTKSINPPVTKSTSPVLNKVKQSRSDRKLAMEKRKSLRSAHPSKGFGQKRLSQNKKTMLLRRAKLVPPIVDVDSDSEPEIIGAASSKKNQGQPICTKQEKSLDSKRLSERLRSRNDVPKEKSALTSRQILLRKHMQNRFKAKKSSLHVKNMKSKTIVKSTVKQTILKKVTRKSLISKTMSLRKDLQNKRVTRSAKHQIEEMLWANPEKRSKLQNSKNILLSKSERKRPVVDVQLLLKKPRLTAHKKEIENKHTKSDKDVKNKSSSSEAMKGSKLPSSSKLVKKVADSVMHTRSSKTSSHNEPKPSCSNTETFQSRSKTESANSKVSKLNENKVSKLNKSIDNKSNKSVDSSKSNKFLESKLVKSTESKQNKFAENKTSKTSENKVNKSDEKISKVNDIASIKSFDSKINKLPENSLNKSIDRINKTSENKLPIETDKKSLKYDETKTTSKTNFTCSKSEDHSNITKSNRIHETTRSVNAAFKVELDDNLKSKDREVDILIKENKINKDNDLKNNLENEIFSSVTKEHKEINVQNNLNTQKIDKNLKKDISELISLNVECEEPMFVLNCEPSCSGNEKGVCNKKLNLDKNTKFEQLPKESHVIKKHNDKKYFKNTSYKEDRSFKKISDKVPKVQNKILEKDMKSFKRDGFKESEIKDSLRDFDKNVQKRESNKEKHENPTGIVSNTSRQNVSNQKNIANTEGKGTIKHSSEIKCFEKGIQKELVSNKDKFDSKKLSEKSENGKRSNKLDVKKDSKKLKTDNIKNSDTPSTSYNNYKRNCETLSHKINHLIEQKLDSKKNQAVNSFNRNIFEMVDNDSDDDSDCDITLDQFLKLKSDTHATKTDYSSSVLTSLEKKINVDSSLLFNENKDAKIKKDSEKDSQKTKKDGESSKHKKDKSSSKDKSCRKEDKSGKKDSEKSLAKLLKRERSKSSKKEEKERIKHKREGSSSSKSSKRDFEKDGSKLSRKEGEKESSSSDKKIETKAEFSESKKEKSSKKESSKLSRSNSYDETKTPKKKKKHNEFKDIEKIKNLISKSSILNEVSGFKEFKRRLSNEKSEFKKHLSKSKKRKKLALLKEKKLSKKLSSKLLRKYSKKKGLKKKNKLKRKELKKEKLNLGDKGHSKNKKQKHKTKSDHHKKENQEKIKNLDVALSTSPVVKDVLCTTSEYLHSFPKLAIETNCDEPVNMTLQSSDVNSIQSYSNDLSTSTTYITETASDATTSIETLTDVSQRISTDLVFNTNDNYQGLVAGEFSGVFEEPFPTGTILVATRDSISQVPLHFIQDIPPVPKTMADAATNTSEDDLDDNISLISEHMRNEEMSVGTQTITPVGSPSPTVEMRSIVPMPHVESPLAESSKVHFQKQLPTMQTVINLDHSVVPTTTQRPTVSNFIHLPPTKSMVSDSVSHILLPVTAGKIQIPAEVHTPVPPVTPVKPNLSSNINIPLPLVTSGASKIPGNVNISILPTSPKVVNCLSNSVTPEKLNMPVCTSSSPVVASNKTNSSPVVTSNRTNSSSVVASNRSKLPVCAGNPVLPITPVKPKVPVNVTNVIISKTPSKSKASTSASSLEQPTTPKMKKRSTPVKKSKTSPDISFTKRDPFPLDSARLVAAPVFYPEAHEFNDPLEYISKIRPEAEQYGICKIVPPSSFKPECKVNDDMRFTAHNQYLHKMLYRWGPNMQHTACIRKHLKTQKMKLEQAPLINVISSAINKPFKQNLKRQWNTWMLEGEKSFTKGGQMHHASLEIVCEWIIKAWNEIKPDLIQKSFKKCSISNSLDGTKDDFLFMEESNSDGENDTDFDDVPEDITEDEYADFFMLSNNESS</sequence>
<feature type="compositionally biased region" description="Basic and acidic residues" evidence="4">
    <location>
        <begin position="579"/>
        <end position="596"/>
    </location>
</feature>
<feature type="region of interest" description="Disordered" evidence="4">
    <location>
        <begin position="578"/>
        <end position="723"/>
    </location>
</feature>
<feature type="region of interest" description="Disordered" evidence="4">
    <location>
        <begin position="56"/>
        <end position="83"/>
    </location>
</feature>
<feature type="compositionally biased region" description="Basic and acidic residues" evidence="4">
    <location>
        <begin position="1"/>
        <end position="10"/>
    </location>
</feature>
<comment type="subcellular location">
    <subcellularLocation>
        <location evidence="1">Nucleus</location>
    </subcellularLocation>
</comment>
<feature type="domain" description="JmjN" evidence="5">
    <location>
        <begin position="1939"/>
        <end position="1980"/>
    </location>
</feature>
<dbReference type="GO" id="GO:0000785">
    <property type="term" value="C:chromatin"/>
    <property type="evidence" value="ECO:0007669"/>
    <property type="project" value="TreeGrafter"/>
</dbReference>
<keyword evidence="3" id="KW-0175">Coiled coil</keyword>
<evidence type="ECO:0000259" key="5">
    <source>
        <dbReference type="PROSITE" id="PS51183"/>
    </source>
</evidence>
<feature type="compositionally biased region" description="Basic and acidic residues" evidence="4">
    <location>
        <begin position="1442"/>
        <end position="1454"/>
    </location>
</feature>
<dbReference type="Proteomes" id="UP000887159">
    <property type="component" value="Unassembled WGS sequence"/>
</dbReference>
<evidence type="ECO:0000256" key="2">
    <source>
        <dbReference type="ARBA" id="ARBA00023242"/>
    </source>
</evidence>
<organism evidence="6 7">
    <name type="scientific">Trichonephila clavipes</name>
    <name type="common">Golden silk orbweaver</name>
    <name type="synonym">Nephila clavipes</name>
    <dbReference type="NCBI Taxonomy" id="2585209"/>
    <lineage>
        <taxon>Eukaryota</taxon>
        <taxon>Metazoa</taxon>
        <taxon>Ecdysozoa</taxon>
        <taxon>Arthropoda</taxon>
        <taxon>Chelicerata</taxon>
        <taxon>Arachnida</taxon>
        <taxon>Araneae</taxon>
        <taxon>Araneomorphae</taxon>
        <taxon>Entelegynae</taxon>
        <taxon>Araneoidea</taxon>
        <taxon>Nephilidae</taxon>
        <taxon>Trichonephila</taxon>
    </lineage>
</organism>
<dbReference type="GO" id="GO:0010468">
    <property type="term" value="P:regulation of gene expression"/>
    <property type="evidence" value="ECO:0007669"/>
    <property type="project" value="TreeGrafter"/>
</dbReference>
<feature type="compositionally biased region" description="Basic and acidic residues" evidence="4">
    <location>
        <begin position="191"/>
        <end position="203"/>
    </location>
</feature>
<feature type="compositionally biased region" description="Basic and acidic residues" evidence="4">
    <location>
        <begin position="278"/>
        <end position="292"/>
    </location>
</feature>
<feature type="region of interest" description="Disordered" evidence="4">
    <location>
        <begin position="995"/>
        <end position="1038"/>
    </location>
</feature>
<evidence type="ECO:0000313" key="7">
    <source>
        <dbReference type="Proteomes" id="UP000887159"/>
    </source>
</evidence>
<dbReference type="EMBL" id="BMAU01021234">
    <property type="protein sequence ID" value="GFY02966.1"/>
    <property type="molecule type" value="Genomic_DNA"/>
</dbReference>
<dbReference type="SMART" id="SM00545">
    <property type="entry name" value="JmjN"/>
    <property type="match status" value="1"/>
</dbReference>
<feature type="region of interest" description="Disordered" evidence="4">
    <location>
        <begin position="1"/>
        <end position="38"/>
    </location>
</feature>
<feature type="compositionally biased region" description="Basic and acidic residues" evidence="4">
    <location>
        <begin position="662"/>
        <end position="681"/>
    </location>
</feature>
<feature type="compositionally biased region" description="Polar residues" evidence="4">
    <location>
        <begin position="421"/>
        <end position="430"/>
    </location>
</feature>
<feature type="compositionally biased region" description="Polar residues" evidence="4">
    <location>
        <begin position="1015"/>
        <end position="1033"/>
    </location>
</feature>
<evidence type="ECO:0000256" key="4">
    <source>
        <dbReference type="SAM" id="MobiDB-lite"/>
    </source>
</evidence>
<feature type="compositionally biased region" description="Low complexity" evidence="4">
    <location>
        <begin position="1885"/>
        <end position="1896"/>
    </location>
</feature>
<feature type="compositionally biased region" description="Basic residues" evidence="4">
    <location>
        <begin position="1455"/>
        <end position="1468"/>
    </location>
</feature>
<feature type="compositionally biased region" description="Basic and acidic residues" evidence="4">
    <location>
        <begin position="995"/>
        <end position="1012"/>
    </location>
</feature>
<feature type="region of interest" description="Disordered" evidence="4">
    <location>
        <begin position="418"/>
        <end position="459"/>
    </location>
</feature>
<feature type="compositionally biased region" description="Low complexity" evidence="4">
    <location>
        <begin position="1830"/>
        <end position="1850"/>
    </location>
</feature>
<feature type="compositionally biased region" description="Basic residues" evidence="4">
    <location>
        <begin position="1395"/>
        <end position="1441"/>
    </location>
</feature>
<feature type="compositionally biased region" description="Basic and acidic residues" evidence="4">
    <location>
        <begin position="358"/>
        <end position="369"/>
    </location>
</feature>
<feature type="region of interest" description="Disordered" evidence="4">
    <location>
        <begin position="1206"/>
        <end position="1355"/>
    </location>
</feature>
<evidence type="ECO:0000256" key="3">
    <source>
        <dbReference type="SAM" id="Coils"/>
    </source>
</evidence>
<feature type="region of interest" description="Disordered" evidence="4">
    <location>
        <begin position="179"/>
        <end position="390"/>
    </location>
</feature>
<feature type="compositionally biased region" description="Low complexity" evidence="4">
    <location>
        <begin position="597"/>
        <end position="614"/>
    </location>
</feature>
<feature type="region of interest" description="Disordered" evidence="4">
    <location>
        <begin position="1063"/>
        <end position="1109"/>
    </location>
</feature>
<feature type="compositionally biased region" description="Low complexity" evidence="4">
    <location>
        <begin position="11"/>
        <end position="20"/>
    </location>
</feature>
<dbReference type="Gene3D" id="2.60.120.650">
    <property type="entry name" value="Cupin"/>
    <property type="match status" value="1"/>
</dbReference>
<evidence type="ECO:0000313" key="6">
    <source>
        <dbReference type="EMBL" id="GFY02966.1"/>
    </source>
</evidence>
<proteinExistence type="predicted"/>
<dbReference type="PANTHER" id="PTHR10694:SF113">
    <property type="entry name" value="PROTEIN JUMONJI"/>
    <property type="match status" value="1"/>
</dbReference>
<keyword evidence="2" id="KW-0539">Nucleus</keyword>
<dbReference type="InterPro" id="IPR003349">
    <property type="entry name" value="JmjN"/>
</dbReference>
<feature type="coiled-coil region" evidence="3">
    <location>
        <begin position="817"/>
        <end position="853"/>
    </location>
</feature>
<accession>A0A8X6RYC9</accession>
<feature type="compositionally biased region" description="Basic and acidic residues" evidence="4">
    <location>
        <begin position="432"/>
        <end position="457"/>
    </location>
</feature>
<name>A0A8X6RYC9_TRICX</name>
<feature type="region of interest" description="Disordered" evidence="4">
    <location>
        <begin position="1377"/>
        <end position="1477"/>
    </location>
</feature>
<keyword evidence="7" id="KW-1185">Reference proteome</keyword>
<evidence type="ECO:0000256" key="1">
    <source>
        <dbReference type="ARBA" id="ARBA00004123"/>
    </source>
</evidence>
<protein>
    <recommendedName>
        <fullName evidence="5">JmjN domain-containing protein</fullName>
    </recommendedName>
</protein>
<dbReference type="GO" id="GO:0005634">
    <property type="term" value="C:nucleus"/>
    <property type="evidence" value="ECO:0007669"/>
    <property type="project" value="UniProtKB-SubCell"/>
</dbReference>
<feature type="compositionally biased region" description="Basic and acidic residues" evidence="4">
    <location>
        <begin position="1377"/>
        <end position="1394"/>
    </location>
</feature>
<feature type="compositionally biased region" description="Basic and acidic residues" evidence="4">
    <location>
        <begin position="690"/>
        <end position="723"/>
    </location>
</feature>
<feature type="region of interest" description="Disordered" evidence="4">
    <location>
        <begin position="95"/>
        <end position="119"/>
    </location>
</feature>
<gene>
    <name evidence="6" type="primary">Jarid2</name>
    <name evidence="6" type="ORF">TNCV_979722</name>
</gene>
<reference evidence="6" key="1">
    <citation type="submission" date="2020-08" db="EMBL/GenBank/DDBJ databases">
        <title>Multicomponent nature underlies the extraordinary mechanical properties of spider dragline silk.</title>
        <authorList>
            <person name="Kono N."/>
            <person name="Nakamura H."/>
            <person name="Mori M."/>
            <person name="Yoshida Y."/>
            <person name="Ohtoshi R."/>
            <person name="Malay A.D."/>
            <person name="Moran D.A.P."/>
            <person name="Tomita M."/>
            <person name="Numata K."/>
            <person name="Arakawa K."/>
        </authorList>
    </citation>
    <scope>NUCLEOTIDE SEQUENCE</scope>
</reference>
<dbReference type="Pfam" id="PF02375">
    <property type="entry name" value="JmjN"/>
    <property type="match status" value="1"/>
</dbReference>
<feature type="compositionally biased region" description="Polar residues" evidence="4">
    <location>
        <begin position="625"/>
        <end position="661"/>
    </location>
</feature>
<dbReference type="PROSITE" id="PS51183">
    <property type="entry name" value="JMJN"/>
    <property type="match status" value="1"/>
</dbReference>
<feature type="region of interest" description="Disordered" evidence="4">
    <location>
        <begin position="1821"/>
        <end position="1850"/>
    </location>
</feature>
<feature type="compositionally biased region" description="Basic residues" evidence="4">
    <location>
        <begin position="1904"/>
        <end position="1916"/>
    </location>
</feature>
<feature type="compositionally biased region" description="Basic and acidic residues" evidence="4">
    <location>
        <begin position="1063"/>
        <end position="1097"/>
    </location>
</feature>
<dbReference type="PANTHER" id="PTHR10694">
    <property type="entry name" value="LYSINE-SPECIFIC DEMETHYLASE"/>
    <property type="match status" value="1"/>
</dbReference>
<feature type="compositionally biased region" description="Polar residues" evidence="4">
    <location>
        <begin position="333"/>
        <end position="351"/>
    </location>
</feature>
<feature type="compositionally biased region" description="Basic and acidic residues" evidence="4">
    <location>
        <begin position="1206"/>
        <end position="1272"/>
    </location>
</feature>
<feature type="compositionally biased region" description="Polar residues" evidence="4">
    <location>
        <begin position="1098"/>
        <end position="1109"/>
    </location>
</feature>
<feature type="compositionally biased region" description="Polar residues" evidence="4">
    <location>
        <begin position="255"/>
        <end position="276"/>
    </location>
</feature>
<feature type="compositionally biased region" description="Low complexity" evidence="4">
    <location>
        <begin position="303"/>
        <end position="322"/>
    </location>
</feature>
<feature type="compositionally biased region" description="Basic and acidic residues" evidence="4">
    <location>
        <begin position="237"/>
        <end position="252"/>
    </location>
</feature>
<comment type="caution">
    <text evidence="6">The sequence shown here is derived from an EMBL/GenBank/DDBJ whole genome shotgun (WGS) entry which is preliminary data.</text>
</comment>